<sequence length="19" mass="2259">MSYEISDLLLGCFTYDFKL</sequence>
<protein>
    <submittedName>
        <fullName evidence="1">Uncharacterized protein</fullName>
    </submittedName>
</protein>
<organism evidence="1">
    <name type="scientific">Arundo donax</name>
    <name type="common">Giant reed</name>
    <name type="synonym">Donax arundinaceus</name>
    <dbReference type="NCBI Taxonomy" id="35708"/>
    <lineage>
        <taxon>Eukaryota</taxon>
        <taxon>Viridiplantae</taxon>
        <taxon>Streptophyta</taxon>
        <taxon>Embryophyta</taxon>
        <taxon>Tracheophyta</taxon>
        <taxon>Spermatophyta</taxon>
        <taxon>Magnoliopsida</taxon>
        <taxon>Liliopsida</taxon>
        <taxon>Poales</taxon>
        <taxon>Poaceae</taxon>
        <taxon>PACMAD clade</taxon>
        <taxon>Arundinoideae</taxon>
        <taxon>Arundineae</taxon>
        <taxon>Arundo</taxon>
    </lineage>
</organism>
<dbReference type="AlphaFoldDB" id="A0A0A9EXH9"/>
<accession>A0A0A9EXH9</accession>
<dbReference type="EMBL" id="GBRH01193094">
    <property type="protein sequence ID" value="JAE04802.1"/>
    <property type="molecule type" value="Transcribed_RNA"/>
</dbReference>
<reference evidence="1" key="1">
    <citation type="submission" date="2014-09" db="EMBL/GenBank/DDBJ databases">
        <authorList>
            <person name="Magalhaes I.L.F."/>
            <person name="Oliveira U."/>
            <person name="Santos F.R."/>
            <person name="Vidigal T.H.D.A."/>
            <person name="Brescovit A.D."/>
            <person name="Santos A.J."/>
        </authorList>
    </citation>
    <scope>NUCLEOTIDE SEQUENCE</scope>
    <source>
        <tissue evidence="1">Shoot tissue taken approximately 20 cm above the soil surface</tissue>
    </source>
</reference>
<proteinExistence type="predicted"/>
<reference evidence="1" key="2">
    <citation type="journal article" date="2015" name="Data Brief">
        <title>Shoot transcriptome of the giant reed, Arundo donax.</title>
        <authorList>
            <person name="Barrero R.A."/>
            <person name="Guerrero F.D."/>
            <person name="Moolhuijzen P."/>
            <person name="Goolsby J.A."/>
            <person name="Tidwell J."/>
            <person name="Bellgard S.E."/>
            <person name="Bellgard M.I."/>
        </authorList>
    </citation>
    <scope>NUCLEOTIDE SEQUENCE</scope>
    <source>
        <tissue evidence="1">Shoot tissue taken approximately 20 cm above the soil surface</tissue>
    </source>
</reference>
<name>A0A0A9EXH9_ARUDO</name>
<evidence type="ECO:0000313" key="1">
    <source>
        <dbReference type="EMBL" id="JAE04802.1"/>
    </source>
</evidence>